<evidence type="ECO:0000313" key="1">
    <source>
        <dbReference type="EMBL" id="KFQ70633.1"/>
    </source>
</evidence>
<dbReference type="EMBL" id="KK442479">
    <property type="protein sequence ID" value="KFQ70633.1"/>
    <property type="molecule type" value="Genomic_DNA"/>
</dbReference>
<organism evidence="1 2">
    <name type="scientific">Phaethon lepturus</name>
    <name type="common">White-tailed tropicbird</name>
    <dbReference type="NCBI Taxonomy" id="97097"/>
    <lineage>
        <taxon>Eukaryota</taxon>
        <taxon>Metazoa</taxon>
        <taxon>Chordata</taxon>
        <taxon>Craniata</taxon>
        <taxon>Vertebrata</taxon>
        <taxon>Euteleostomi</taxon>
        <taxon>Archelosauria</taxon>
        <taxon>Archosauria</taxon>
        <taxon>Dinosauria</taxon>
        <taxon>Saurischia</taxon>
        <taxon>Theropoda</taxon>
        <taxon>Coelurosauria</taxon>
        <taxon>Aves</taxon>
        <taxon>Neognathae</taxon>
        <taxon>Neoaves</taxon>
        <taxon>Phaethontimorphae</taxon>
        <taxon>Phaethontiformes</taxon>
        <taxon>Phaethontidae</taxon>
        <taxon>Phaethon</taxon>
    </lineage>
</organism>
<feature type="non-terminal residue" evidence="1">
    <location>
        <position position="1"/>
    </location>
</feature>
<keyword evidence="2" id="KW-1185">Reference proteome</keyword>
<sequence length="36" mass="4062">SNSKNKIIQVFWVSIWSPASSEAATFLPYCRFQPSA</sequence>
<protein>
    <submittedName>
        <fullName evidence="1">Uncharacterized protein</fullName>
    </submittedName>
</protein>
<accession>A0A091U9A6</accession>
<dbReference type="Proteomes" id="UP000053638">
    <property type="component" value="Unassembled WGS sequence"/>
</dbReference>
<evidence type="ECO:0000313" key="2">
    <source>
        <dbReference type="Proteomes" id="UP000053638"/>
    </source>
</evidence>
<reference evidence="1 2" key="1">
    <citation type="submission" date="2014-04" db="EMBL/GenBank/DDBJ databases">
        <title>Genome evolution of avian class.</title>
        <authorList>
            <person name="Zhang G."/>
            <person name="Li C."/>
        </authorList>
    </citation>
    <scope>NUCLEOTIDE SEQUENCE [LARGE SCALE GENOMIC DNA]</scope>
    <source>
        <strain evidence="1">BGI_N335</strain>
    </source>
</reference>
<name>A0A091U9A6_PHALP</name>
<dbReference type="AlphaFoldDB" id="A0A091U9A6"/>
<proteinExistence type="predicted"/>
<gene>
    <name evidence="1" type="ORF">N335_13044</name>
</gene>
<feature type="non-terminal residue" evidence="1">
    <location>
        <position position="36"/>
    </location>
</feature>
<dbReference type="PhylomeDB" id="A0A091U9A6"/>